<dbReference type="InterPro" id="IPR046377">
    <property type="entry name" value="DHU1"/>
</dbReference>
<dbReference type="Gene3D" id="2.130.10.10">
    <property type="entry name" value="YVTN repeat-like/Quinoprotein amine dehydrogenase"/>
    <property type="match status" value="1"/>
</dbReference>
<dbReference type="PANTHER" id="PTHR47201:SF1">
    <property type="entry name" value="PROTEIN DWD HYPERSENSITIVE TO UV-B 1"/>
    <property type="match status" value="1"/>
</dbReference>
<dbReference type="OrthoDB" id="20669at2759"/>
<organism evidence="2 3">
    <name type="scientific">Cyanidiococcus yangmingshanensis</name>
    <dbReference type="NCBI Taxonomy" id="2690220"/>
    <lineage>
        <taxon>Eukaryota</taxon>
        <taxon>Rhodophyta</taxon>
        <taxon>Bangiophyceae</taxon>
        <taxon>Cyanidiales</taxon>
        <taxon>Cyanidiaceae</taxon>
        <taxon>Cyanidiococcus</taxon>
    </lineage>
</organism>
<dbReference type="InterPro" id="IPR015943">
    <property type="entry name" value="WD40/YVTN_repeat-like_dom_sf"/>
</dbReference>
<dbReference type="GO" id="GO:0071493">
    <property type="term" value="P:cellular response to UV-B"/>
    <property type="evidence" value="ECO:0007669"/>
    <property type="project" value="InterPro"/>
</dbReference>
<keyword evidence="3" id="KW-1185">Reference proteome</keyword>
<evidence type="ECO:0000313" key="2">
    <source>
        <dbReference type="EMBL" id="KAF6000547.1"/>
    </source>
</evidence>
<protein>
    <submittedName>
        <fullName evidence="2">Uncharacterized protein</fullName>
    </submittedName>
</protein>
<feature type="region of interest" description="Disordered" evidence="1">
    <location>
        <begin position="374"/>
        <end position="414"/>
    </location>
</feature>
<dbReference type="Proteomes" id="UP000530660">
    <property type="component" value="Unassembled WGS sequence"/>
</dbReference>
<accession>A0A7J7IDC4</accession>
<sequence>MVGGNLIYEDEELRGDSYLDRFDGAYLPLEDASQVTVSDCTSGALLRSFREKMALWREVGAMSTSNVEDDDDSVNDFPDQGGAAGLTIAGELRKELFRTASERVIDHWQNVISKHVSVGSDEIGSGVASNAAVADMYACALCNGVRALGQSVLVIERAGTRFLFIDVSIRNMSLSGDFLWHFIADCFLVLGRRQPDLVGRVLEVDFSGQQIGNAEASQLILTLRDWPCVEKRTVRLVGCSLTGFTLSEEDRLRLHRRDATGGQHGIHQVVLNQCPIAHPNATNATGLLDGVVVLHLASTKIRSMWSLVEIVRTLSSTVEHLWLDQPPLVVPDWQAYPVPNEQLQLEYGERAERFWARPCLVNDLPSRVYKSTDRMNRPMQSAQRERRWRDRRAHPPSARTGATSAARDSQRTIPSSGNCCPQGSNRALHELLHCWCAETKGHLVRRLHKAATPKVSESKVEIFLAGHLPKIQSLNGHPLCAGARAKYHQHFESWSLDSNSGDVGSDHVLRRLRERETGGLGLPKAGPRSRLGTTERVAPLRLRYERPRARLVFPPHHRPRQFEYHPSVPGRIAVGTLHGTVMVTNTNVLGTLLAEVAITGAGPQARSILSPSGSMHYLGETVSQRGAVLGLCWLRHHPEMLLAGADDGALALVHFSADSPAKPMTETGFPEFAGLTSLHANASDEQFIASGYSVDVALYDIRKQQQIRLFRGCHRKHINVVKFSNHSPTVFATCSFDRGVALWDTRQQDHVYRRQMQRGNVMVCFSP</sequence>
<comment type="caution">
    <text evidence="2">The sequence shown here is derived from an EMBL/GenBank/DDBJ whole genome shotgun (WGS) entry which is preliminary data.</text>
</comment>
<dbReference type="SUPFAM" id="SSF50978">
    <property type="entry name" value="WD40 repeat-like"/>
    <property type="match status" value="1"/>
</dbReference>
<evidence type="ECO:0000313" key="3">
    <source>
        <dbReference type="Proteomes" id="UP000530660"/>
    </source>
</evidence>
<gene>
    <name evidence="2" type="ORF">F1559_001628</name>
</gene>
<dbReference type="EMBL" id="VWRR01000019">
    <property type="protein sequence ID" value="KAF6000547.1"/>
    <property type="molecule type" value="Genomic_DNA"/>
</dbReference>
<proteinExistence type="predicted"/>
<dbReference type="PANTHER" id="PTHR47201">
    <property type="entry name" value="BNAC09G30780D PROTEIN"/>
    <property type="match status" value="1"/>
</dbReference>
<feature type="compositionally biased region" description="Polar residues" evidence="1">
    <location>
        <begin position="400"/>
        <end position="414"/>
    </location>
</feature>
<dbReference type="InterPro" id="IPR001680">
    <property type="entry name" value="WD40_rpt"/>
</dbReference>
<name>A0A7J7IDC4_9RHOD</name>
<dbReference type="SMART" id="SM00320">
    <property type="entry name" value="WD40"/>
    <property type="match status" value="2"/>
</dbReference>
<evidence type="ECO:0000256" key="1">
    <source>
        <dbReference type="SAM" id="MobiDB-lite"/>
    </source>
</evidence>
<reference evidence="2 3" key="1">
    <citation type="journal article" date="2020" name="J. Phycol.">
        <title>Comparative genome analysis reveals Cyanidiococcus gen. nov., a new extremophilic red algal genus sister to Cyanidioschyzon (Cyanidioschyzonaceae, Rhodophyta).</title>
        <authorList>
            <person name="Liu S.-L."/>
            <person name="Chiang Y.-R."/>
            <person name="Yoon H.S."/>
            <person name="Fu H.-Y."/>
        </authorList>
    </citation>
    <scope>NUCLEOTIDE SEQUENCE [LARGE SCALE GENOMIC DNA]</scope>
    <source>
        <strain evidence="2 3">THAL066</strain>
    </source>
</reference>
<dbReference type="AlphaFoldDB" id="A0A7J7IDC4"/>
<dbReference type="GO" id="GO:0080008">
    <property type="term" value="C:Cul4-RING E3 ubiquitin ligase complex"/>
    <property type="evidence" value="ECO:0007669"/>
    <property type="project" value="InterPro"/>
</dbReference>
<dbReference type="InterPro" id="IPR036322">
    <property type="entry name" value="WD40_repeat_dom_sf"/>
</dbReference>